<proteinExistence type="inferred from homology"/>
<evidence type="ECO:0000256" key="5">
    <source>
        <dbReference type="ARBA" id="ARBA00022705"/>
    </source>
</evidence>
<gene>
    <name evidence="11" type="ORF">NEOLI_004092</name>
</gene>
<keyword evidence="9" id="KW-0238">DNA-binding</keyword>
<dbReference type="EMBL" id="LXFE01000789">
    <property type="protein sequence ID" value="OLL24461.1"/>
    <property type="molecule type" value="Genomic_DNA"/>
</dbReference>
<organism evidence="11 12">
    <name type="scientific">Neolecta irregularis (strain DAH-3)</name>
    <dbReference type="NCBI Taxonomy" id="1198029"/>
    <lineage>
        <taxon>Eukaryota</taxon>
        <taxon>Fungi</taxon>
        <taxon>Dikarya</taxon>
        <taxon>Ascomycota</taxon>
        <taxon>Taphrinomycotina</taxon>
        <taxon>Neolectales</taxon>
        <taxon>Neolectaceae</taxon>
        <taxon>Neolecta</taxon>
    </lineage>
</organism>
<evidence type="ECO:0000256" key="2">
    <source>
        <dbReference type="ARBA" id="ARBA00010564"/>
    </source>
</evidence>
<dbReference type="GO" id="GO:0051539">
    <property type="term" value="F:4 iron, 4 sulfur cluster binding"/>
    <property type="evidence" value="ECO:0007669"/>
    <property type="project" value="UniProtKB-KW"/>
</dbReference>
<evidence type="ECO:0000256" key="4">
    <source>
        <dbReference type="ARBA" id="ARBA00022515"/>
    </source>
</evidence>
<reference evidence="11 12" key="1">
    <citation type="submission" date="2016-04" db="EMBL/GenBank/DDBJ databases">
        <title>Evolutionary innovation and constraint leading to complex multicellularity in the Ascomycota.</title>
        <authorList>
            <person name="Cisse O."/>
            <person name="Nguyen A."/>
            <person name="Hewitt D.A."/>
            <person name="Jedd G."/>
            <person name="Stajich J.E."/>
        </authorList>
    </citation>
    <scope>NUCLEOTIDE SEQUENCE [LARGE SCALE GENOMIC DNA]</scope>
    <source>
        <strain evidence="11 12">DAH-3</strain>
    </source>
</reference>
<dbReference type="GO" id="GO:0046872">
    <property type="term" value="F:metal ion binding"/>
    <property type="evidence" value="ECO:0007669"/>
    <property type="project" value="UniProtKB-KW"/>
</dbReference>
<dbReference type="AlphaFoldDB" id="A0A1U7LPL3"/>
<evidence type="ECO:0000256" key="3">
    <source>
        <dbReference type="ARBA" id="ARBA00022485"/>
    </source>
</evidence>
<dbReference type="SMR" id="A0A1U7LPL3"/>
<keyword evidence="7" id="KW-0408">Iron</keyword>
<dbReference type="Pfam" id="PF26466">
    <property type="entry name" value="DNA_primase_lrg_N"/>
    <property type="match status" value="1"/>
</dbReference>
<evidence type="ECO:0000256" key="1">
    <source>
        <dbReference type="ARBA" id="ARBA00001966"/>
    </source>
</evidence>
<dbReference type="PANTHER" id="PTHR10537">
    <property type="entry name" value="DNA PRIMASE LARGE SUBUNIT"/>
    <property type="match status" value="1"/>
</dbReference>
<dbReference type="FunFam" id="1.20.930.80:FF:000003">
    <property type="entry name" value="DNA primase large subunit"/>
    <property type="match status" value="1"/>
</dbReference>
<comment type="cofactor">
    <cofactor evidence="1">
        <name>[4Fe-4S] cluster</name>
        <dbReference type="ChEBI" id="CHEBI:49883"/>
    </cofactor>
</comment>
<keyword evidence="3" id="KW-0004">4Fe-4S</keyword>
<dbReference type="InterPro" id="IPR007238">
    <property type="entry name" value="DNA_primase_lsu_euk/arc"/>
</dbReference>
<dbReference type="GO" id="GO:0006302">
    <property type="term" value="P:double-strand break repair"/>
    <property type="evidence" value="ECO:0007669"/>
    <property type="project" value="EnsemblFungi"/>
</dbReference>
<keyword evidence="12" id="KW-1185">Reference proteome</keyword>
<dbReference type="OMA" id="XEDLRRW"/>
<dbReference type="GO" id="GO:0003697">
    <property type="term" value="F:single-stranded DNA binding"/>
    <property type="evidence" value="ECO:0007669"/>
    <property type="project" value="EnsemblFungi"/>
</dbReference>
<evidence type="ECO:0000313" key="11">
    <source>
        <dbReference type="EMBL" id="OLL24461.1"/>
    </source>
</evidence>
<comment type="similarity">
    <text evidence="2">Belongs to the eukaryotic-type primase large subunit family.</text>
</comment>
<comment type="caution">
    <text evidence="11">The sequence shown here is derived from an EMBL/GenBank/DDBJ whole genome shotgun (WGS) entry which is preliminary data.</text>
</comment>
<dbReference type="Gene3D" id="1.20.930.80">
    <property type="match status" value="1"/>
</dbReference>
<feature type="domain" description="DNA primase large subunit C-terminal" evidence="10">
    <location>
        <begin position="288"/>
        <end position="322"/>
    </location>
</feature>
<keyword evidence="4" id="KW-0639">Primosome</keyword>
<dbReference type="PANTHER" id="PTHR10537:SF3">
    <property type="entry name" value="DNA PRIMASE LARGE SUBUNIT"/>
    <property type="match status" value="1"/>
</dbReference>
<keyword evidence="5" id="KW-0235">DNA replication</keyword>
<dbReference type="GO" id="GO:0005658">
    <property type="term" value="C:alpha DNA polymerase:primase complex"/>
    <property type="evidence" value="ECO:0007669"/>
    <property type="project" value="EnsemblFungi"/>
</dbReference>
<evidence type="ECO:0000313" key="12">
    <source>
        <dbReference type="Proteomes" id="UP000186594"/>
    </source>
</evidence>
<evidence type="ECO:0000256" key="7">
    <source>
        <dbReference type="ARBA" id="ARBA00023004"/>
    </source>
</evidence>
<dbReference type="Proteomes" id="UP000186594">
    <property type="component" value="Unassembled WGS sequence"/>
</dbReference>
<dbReference type="GO" id="GO:0006269">
    <property type="term" value="P:DNA replication, synthesis of primer"/>
    <property type="evidence" value="ECO:0007669"/>
    <property type="project" value="UniProtKB-KW"/>
</dbReference>
<keyword evidence="6" id="KW-0479">Metal-binding</keyword>
<evidence type="ECO:0000256" key="6">
    <source>
        <dbReference type="ARBA" id="ARBA00022723"/>
    </source>
</evidence>
<protein>
    <submittedName>
        <fullName evidence="11">DNA primase large subunit</fullName>
    </submittedName>
</protein>
<evidence type="ECO:0000256" key="8">
    <source>
        <dbReference type="ARBA" id="ARBA00023014"/>
    </source>
</evidence>
<keyword evidence="8" id="KW-0411">Iron-sulfur</keyword>
<sequence>MWRSQKKQSLGRKNFEQEVVRQTTYPHRLNFYIEPPRNEITLEDFELWAICRLHVLGEIESSLFRNKSVKEMDIILKPLIDKYLPLSSNTSRNSTSQNHTASEQERRKDHYSHFILRLAFCRSEELRRSFVRAEKELFRMRFQNEEARDRSSFISSLSFDWEIISEEEKKLLWDKLSSASQRNIDSETFFKVDFERVAELVEKRRVFVKGGQAYVPMSEQSNLVITEYISRLENALEITARALPRLDEDDRLIPILNHLSQGFTASEYSSPQSMAGEINSSQIDSLIQHYPLCMRNLHLNLRKDKHLKHYGRLQYGLFLKEYRFFRR</sequence>
<evidence type="ECO:0000256" key="9">
    <source>
        <dbReference type="ARBA" id="ARBA00023125"/>
    </source>
</evidence>
<dbReference type="OrthoDB" id="421393at2759"/>
<dbReference type="Pfam" id="PF04104">
    <property type="entry name" value="DNA_primase_lrg"/>
    <property type="match status" value="1"/>
</dbReference>
<evidence type="ECO:0000259" key="10">
    <source>
        <dbReference type="Pfam" id="PF04104"/>
    </source>
</evidence>
<dbReference type="GO" id="GO:0006270">
    <property type="term" value="P:DNA replication initiation"/>
    <property type="evidence" value="ECO:0007669"/>
    <property type="project" value="EnsemblFungi"/>
</dbReference>
<dbReference type="GO" id="GO:0005635">
    <property type="term" value="C:nuclear envelope"/>
    <property type="evidence" value="ECO:0007669"/>
    <property type="project" value="EnsemblFungi"/>
</dbReference>
<dbReference type="STRING" id="1198029.A0A1U7LPL3"/>
<name>A0A1U7LPL3_NEOID</name>
<dbReference type="InterPro" id="IPR058560">
    <property type="entry name" value="DNA_primase_C"/>
</dbReference>
<dbReference type="GO" id="GO:0003899">
    <property type="term" value="F:DNA-directed RNA polymerase activity"/>
    <property type="evidence" value="ECO:0007669"/>
    <property type="project" value="EnsemblFungi"/>
</dbReference>
<accession>A0A1U7LPL3</accession>